<dbReference type="NCBIfam" id="NF006592">
    <property type="entry name" value="PRK09125.1"/>
    <property type="match status" value="1"/>
</dbReference>
<evidence type="ECO:0000256" key="2">
    <source>
        <dbReference type="ARBA" id="ARBA00022598"/>
    </source>
</evidence>
<keyword evidence="10" id="KW-1185">Reference proteome</keyword>
<dbReference type="SUPFAM" id="SSF56091">
    <property type="entry name" value="DNA ligase/mRNA capping enzyme, catalytic domain"/>
    <property type="match status" value="1"/>
</dbReference>
<gene>
    <name evidence="9" type="ORF">SAMN04488136_10516</name>
</gene>
<dbReference type="GO" id="GO:0006260">
    <property type="term" value="P:DNA replication"/>
    <property type="evidence" value="ECO:0007669"/>
    <property type="project" value="UniProtKB-KW"/>
</dbReference>
<dbReference type="Gene3D" id="3.30.1490.70">
    <property type="match status" value="1"/>
</dbReference>
<dbReference type="InterPro" id="IPR012340">
    <property type="entry name" value="NA-bd_OB-fold"/>
</dbReference>
<dbReference type="CDD" id="cd07896">
    <property type="entry name" value="Adenylation_kDNA_ligase_like"/>
    <property type="match status" value="1"/>
</dbReference>
<dbReference type="SUPFAM" id="SSF50249">
    <property type="entry name" value="Nucleic acid-binding proteins"/>
    <property type="match status" value="1"/>
</dbReference>
<dbReference type="Gene3D" id="3.30.470.30">
    <property type="entry name" value="DNA ligase/mRNA capping enzyme"/>
    <property type="match status" value="1"/>
</dbReference>
<feature type="chain" id="PRO_5011569033" evidence="7">
    <location>
        <begin position="22"/>
        <end position="279"/>
    </location>
</feature>
<dbReference type="PANTHER" id="PTHR47810:SF1">
    <property type="entry name" value="DNA LIGASE B"/>
    <property type="match status" value="1"/>
</dbReference>
<reference evidence="9 10" key="1">
    <citation type="submission" date="2016-10" db="EMBL/GenBank/DDBJ databases">
        <authorList>
            <person name="de Groot N.N."/>
        </authorList>
    </citation>
    <scope>NUCLEOTIDE SEQUENCE [LARGE SCALE GENOMIC DNA]</scope>
    <source>
        <strain evidence="9 10">CGMCC 1.10228</strain>
    </source>
</reference>
<dbReference type="OrthoDB" id="9782700at2"/>
<keyword evidence="3" id="KW-0235">DNA replication</keyword>
<dbReference type="PROSITE" id="PS00333">
    <property type="entry name" value="DNA_LIGASE_A2"/>
    <property type="match status" value="1"/>
</dbReference>
<comment type="catalytic activity">
    <reaction evidence="6">
        <text>ATP + (deoxyribonucleotide)n-3'-hydroxyl + 5'-phospho-(deoxyribonucleotide)m = (deoxyribonucleotide)n+m + AMP + diphosphate.</text>
        <dbReference type="EC" id="6.5.1.1"/>
    </reaction>
</comment>
<evidence type="ECO:0000256" key="4">
    <source>
        <dbReference type="ARBA" id="ARBA00022763"/>
    </source>
</evidence>
<name>A0A1G7YAK7_9VIBR</name>
<evidence type="ECO:0000313" key="9">
    <source>
        <dbReference type="EMBL" id="SDG93518.1"/>
    </source>
</evidence>
<dbReference type="GO" id="GO:0006281">
    <property type="term" value="P:DNA repair"/>
    <property type="evidence" value="ECO:0007669"/>
    <property type="project" value="UniProtKB-KW"/>
</dbReference>
<evidence type="ECO:0000259" key="8">
    <source>
        <dbReference type="PROSITE" id="PS50160"/>
    </source>
</evidence>
<dbReference type="Proteomes" id="UP000198854">
    <property type="component" value="Unassembled WGS sequence"/>
</dbReference>
<evidence type="ECO:0000313" key="10">
    <source>
        <dbReference type="Proteomes" id="UP000198854"/>
    </source>
</evidence>
<keyword evidence="4" id="KW-0227">DNA damage</keyword>
<dbReference type="PANTHER" id="PTHR47810">
    <property type="entry name" value="DNA LIGASE"/>
    <property type="match status" value="1"/>
</dbReference>
<comment type="cofactor">
    <cofactor evidence="1">
        <name>a divalent metal cation</name>
        <dbReference type="ChEBI" id="CHEBI:60240"/>
    </cofactor>
</comment>
<dbReference type="InterPro" id="IPR050326">
    <property type="entry name" value="NAD_dep_DNA_ligaseB"/>
</dbReference>
<dbReference type="Gene3D" id="2.40.50.140">
    <property type="entry name" value="Nucleic acid-binding proteins"/>
    <property type="match status" value="1"/>
</dbReference>
<keyword evidence="7" id="KW-0732">Signal</keyword>
<evidence type="ECO:0000256" key="5">
    <source>
        <dbReference type="ARBA" id="ARBA00023204"/>
    </source>
</evidence>
<dbReference type="RefSeq" id="WP_093270624.1">
    <property type="nucleotide sequence ID" value="NZ_FNDD01000005.1"/>
</dbReference>
<dbReference type="EMBL" id="FNDD01000005">
    <property type="protein sequence ID" value="SDG93518.1"/>
    <property type="molecule type" value="Genomic_DNA"/>
</dbReference>
<dbReference type="GO" id="GO:0005524">
    <property type="term" value="F:ATP binding"/>
    <property type="evidence" value="ECO:0007669"/>
    <property type="project" value="InterPro"/>
</dbReference>
<keyword evidence="5" id="KW-0234">DNA repair</keyword>
<organism evidence="9 10">
    <name type="scientific">Vibrio xiamenensis</name>
    <dbReference type="NCBI Taxonomy" id="861298"/>
    <lineage>
        <taxon>Bacteria</taxon>
        <taxon>Pseudomonadati</taxon>
        <taxon>Pseudomonadota</taxon>
        <taxon>Gammaproteobacteria</taxon>
        <taxon>Vibrionales</taxon>
        <taxon>Vibrionaceae</taxon>
        <taxon>Vibrio</taxon>
    </lineage>
</organism>
<proteinExistence type="predicted"/>
<dbReference type="InterPro" id="IPR012310">
    <property type="entry name" value="DNA_ligase_ATP-dep_cent"/>
</dbReference>
<dbReference type="GO" id="GO:0006310">
    <property type="term" value="P:DNA recombination"/>
    <property type="evidence" value="ECO:0007669"/>
    <property type="project" value="InterPro"/>
</dbReference>
<keyword evidence="2 9" id="KW-0436">Ligase</keyword>
<evidence type="ECO:0000256" key="6">
    <source>
        <dbReference type="ARBA" id="ARBA00034003"/>
    </source>
</evidence>
<dbReference type="Pfam" id="PF01068">
    <property type="entry name" value="DNA_ligase_A_M"/>
    <property type="match status" value="1"/>
</dbReference>
<dbReference type="GO" id="GO:0003910">
    <property type="term" value="F:DNA ligase (ATP) activity"/>
    <property type="evidence" value="ECO:0007669"/>
    <property type="project" value="UniProtKB-EC"/>
</dbReference>
<dbReference type="STRING" id="861298.SAMN04488136_10516"/>
<feature type="signal peptide" evidence="7">
    <location>
        <begin position="1"/>
        <end position="21"/>
    </location>
</feature>
<evidence type="ECO:0000256" key="3">
    <source>
        <dbReference type="ARBA" id="ARBA00022705"/>
    </source>
</evidence>
<dbReference type="PROSITE" id="PS50160">
    <property type="entry name" value="DNA_LIGASE_A3"/>
    <property type="match status" value="1"/>
</dbReference>
<sequence length="279" mass="31398">MRLTPIAIACLLSSPIHTVHAQLPPLSVMTATVYHADLNLSEYWVSEKLDGIRAIWDGSSLRTRGGRELKVPAWFTRPLPSYAVEGELWAGRGNFHLVQQTVLDQTPVENAWQKMRFVLFDLPTDSESYAHRYLRLSKWVQPLKGSHIELIEQHKIDSETALMAKLDAIVEQGGEGVMLKRIDSLYQSGRSSDLVKLKKYQDGEATVIGYKPGKGKLLGMMGALLVQLPSGQQFYLGGGFSDEQRKTPPPIGQQITFRFNGYTQNGIPKFARFIRQRKD</sequence>
<protein>
    <submittedName>
        <fullName evidence="9">DNA ligase-1</fullName>
    </submittedName>
</protein>
<dbReference type="InterPro" id="IPR016059">
    <property type="entry name" value="DNA_ligase_ATP-dep_CS"/>
</dbReference>
<dbReference type="AlphaFoldDB" id="A0A1G7YAK7"/>
<evidence type="ECO:0000256" key="7">
    <source>
        <dbReference type="SAM" id="SignalP"/>
    </source>
</evidence>
<evidence type="ECO:0000256" key="1">
    <source>
        <dbReference type="ARBA" id="ARBA00001968"/>
    </source>
</evidence>
<dbReference type="InterPro" id="IPR029319">
    <property type="entry name" value="DNA_ligase_OB"/>
</dbReference>
<dbReference type="Pfam" id="PF14743">
    <property type="entry name" value="DNA_ligase_OB_2"/>
    <property type="match status" value="1"/>
</dbReference>
<accession>A0A1G7YAK7</accession>
<dbReference type="CDD" id="cd08041">
    <property type="entry name" value="OBF_kDNA_ligase_like"/>
    <property type="match status" value="1"/>
</dbReference>
<feature type="domain" description="ATP-dependent DNA ligase family profile" evidence="8">
    <location>
        <begin position="132"/>
        <end position="230"/>
    </location>
</feature>